<name>A0A1F5Z176_9BACT</name>
<sequence>MKMLISFLAAVVFAFSATAVMAQITDYTAENVTGNMTNNITTTPTTTPEPQGGGPGTVAEPEGAPNTGMGGTAG</sequence>
<dbReference type="AlphaFoldDB" id="A0A1F5Z176"/>
<feature type="signal peptide" evidence="2">
    <location>
        <begin position="1"/>
        <end position="22"/>
    </location>
</feature>
<reference evidence="3 4" key="1">
    <citation type="journal article" date="2016" name="Nat. Commun.">
        <title>Thousands of microbial genomes shed light on interconnected biogeochemical processes in an aquifer system.</title>
        <authorList>
            <person name="Anantharaman K."/>
            <person name="Brown C.T."/>
            <person name="Hug L.A."/>
            <person name="Sharon I."/>
            <person name="Castelle C.J."/>
            <person name="Probst A.J."/>
            <person name="Thomas B.C."/>
            <person name="Singh A."/>
            <person name="Wilkins M.J."/>
            <person name="Karaoz U."/>
            <person name="Brodie E.L."/>
            <person name="Williams K.H."/>
            <person name="Hubbard S.S."/>
            <person name="Banfield J.F."/>
        </authorList>
    </citation>
    <scope>NUCLEOTIDE SEQUENCE [LARGE SCALE GENOMIC DNA]</scope>
</reference>
<evidence type="ECO:0000256" key="2">
    <source>
        <dbReference type="SAM" id="SignalP"/>
    </source>
</evidence>
<protein>
    <submittedName>
        <fullName evidence="3">Uncharacterized protein</fullName>
    </submittedName>
</protein>
<feature type="region of interest" description="Disordered" evidence="1">
    <location>
        <begin position="34"/>
        <end position="74"/>
    </location>
</feature>
<feature type="compositionally biased region" description="Low complexity" evidence="1">
    <location>
        <begin position="34"/>
        <end position="50"/>
    </location>
</feature>
<evidence type="ECO:0000313" key="3">
    <source>
        <dbReference type="EMBL" id="OGG06220.1"/>
    </source>
</evidence>
<gene>
    <name evidence="3" type="ORF">A2777_06480</name>
</gene>
<dbReference type="Proteomes" id="UP000177354">
    <property type="component" value="Unassembled WGS sequence"/>
</dbReference>
<feature type="chain" id="PRO_5009522759" evidence="2">
    <location>
        <begin position="23"/>
        <end position="74"/>
    </location>
</feature>
<comment type="caution">
    <text evidence="3">The sequence shown here is derived from an EMBL/GenBank/DDBJ whole genome shotgun (WGS) entry which is preliminary data.</text>
</comment>
<evidence type="ECO:0000313" key="4">
    <source>
        <dbReference type="Proteomes" id="UP000177354"/>
    </source>
</evidence>
<organism evidence="3 4">
    <name type="scientific">Candidatus Gottesmanbacteria bacterium RIFCSPHIGHO2_01_FULL_40_15</name>
    <dbReference type="NCBI Taxonomy" id="1798376"/>
    <lineage>
        <taxon>Bacteria</taxon>
        <taxon>Candidatus Gottesmaniibacteriota</taxon>
    </lineage>
</organism>
<dbReference type="EMBL" id="MFJF01000018">
    <property type="protein sequence ID" value="OGG06220.1"/>
    <property type="molecule type" value="Genomic_DNA"/>
</dbReference>
<accession>A0A1F5Z176</accession>
<proteinExistence type="predicted"/>
<keyword evidence="2" id="KW-0732">Signal</keyword>
<evidence type="ECO:0000256" key="1">
    <source>
        <dbReference type="SAM" id="MobiDB-lite"/>
    </source>
</evidence>